<dbReference type="EMBL" id="CAWUFR010000186">
    <property type="protein sequence ID" value="CAK6971771.1"/>
    <property type="molecule type" value="Genomic_DNA"/>
</dbReference>
<sequence length="92" mass="10515">MTDGDPFISLESQTHRADVVASQKTAAPSRLYMNPVRNMRHCWISFCRNSILCARIRAPDTEDNLRVTHHDCDSGALILQELYYITVIITLH</sequence>
<protein>
    <submittedName>
        <fullName evidence="1">Uncharacterized protein</fullName>
    </submittedName>
</protein>
<gene>
    <name evidence="1" type="ORF">FSCOSCO3_A037540</name>
</gene>
<evidence type="ECO:0000313" key="2">
    <source>
        <dbReference type="Proteomes" id="UP001314229"/>
    </source>
</evidence>
<comment type="caution">
    <text evidence="1">The sequence shown here is derived from an EMBL/GenBank/DDBJ whole genome shotgun (WGS) entry which is preliminary data.</text>
</comment>
<dbReference type="Proteomes" id="UP001314229">
    <property type="component" value="Unassembled WGS sequence"/>
</dbReference>
<keyword evidence="2" id="KW-1185">Reference proteome</keyword>
<dbReference type="AlphaFoldDB" id="A0AAV1PJE8"/>
<name>A0AAV1PJE8_SCOSC</name>
<evidence type="ECO:0000313" key="1">
    <source>
        <dbReference type="EMBL" id="CAK6971771.1"/>
    </source>
</evidence>
<reference evidence="1 2" key="1">
    <citation type="submission" date="2024-01" db="EMBL/GenBank/DDBJ databases">
        <authorList>
            <person name="Alioto T."/>
            <person name="Alioto T."/>
            <person name="Gomez Garrido J."/>
        </authorList>
    </citation>
    <scope>NUCLEOTIDE SEQUENCE [LARGE SCALE GENOMIC DNA]</scope>
</reference>
<proteinExistence type="predicted"/>
<organism evidence="1 2">
    <name type="scientific">Scomber scombrus</name>
    <name type="common">Atlantic mackerel</name>
    <name type="synonym">Scomber vernalis</name>
    <dbReference type="NCBI Taxonomy" id="13677"/>
    <lineage>
        <taxon>Eukaryota</taxon>
        <taxon>Metazoa</taxon>
        <taxon>Chordata</taxon>
        <taxon>Craniata</taxon>
        <taxon>Vertebrata</taxon>
        <taxon>Euteleostomi</taxon>
        <taxon>Actinopterygii</taxon>
        <taxon>Neopterygii</taxon>
        <taxon>Teleostei</taxon>
        <taxon>Neoteleostei</taxon>
        <taxon>Acanthomorphata</taxon>
        <taxon>Pelagiaria</taxon>
        <taxon>Scombriformes</taxon>
        <taxon>Scombridae</taxon>
        <taxon>Scomber</taxon>
    </lineage>
</organism>
<accession>A0AAV1PJE8</accession>